<gene>
    <name evidence="7" type="primary">LOC105359503</name>
</gene>
<keyword evidence="3" id="KW-0863">Zinc-finger</keyword>
<dbReference type="InterPro" id="IPR047545">
    <property type="entry name" value="BRcat_RBR_RNF216"/>
</dbReference>
<evidence type="ECO:0000256" key="2">
    <source>
        <dbReference type="ARBA" id="ARBA00022723"/>
    </source>
</evidence>
<dbReference type="AlphaFoldDB" id="A0AAJ6VLG5"/>
<dbReference type="KEGG" id="csol:105359503"/>
<keyword evidence="4" id="KW-0833">Ubl conjugation pathway</keyword>
<keyword evidence="2" id="KW-0479">Metal-binding</keyword>
<evidence type="ECO:0000256" key="1">
    <source>
        <dbReference type="ARBA" id="ARBA00004906"/>
    </source>
</evidence>
<evidence type="ECO:0000256" key="5">
    <source>
        <dbReference type="ARBA" id="ARBA00022833"/>
    </source>
</evidence>
<dbReference type="CDD" id="cd20339">
    <property type="entry name" value="BRcat_RBR_RNF216"/>
    <property type="match status" value="1"/>
</dbReference>
<name>A0AAJ6VLG5_9HYME</name>
<reference evidence="7" key="1">
    <citation type="submission" date="2025-08" db="UniProtKB">
        <authorList>
            <consortium name="RefSeq"/>
        </authorList>
    </citation>
    <scope>IDENTIFICATION</scope>
</reference>
<comment type="pathway">
    <text evidence="1">Protein modification; protein ubiquitination.</text>
</comment>
<evidence type="ECO:0000256" key="4">
    <source>
        <dbReference type="ARBA" id="ARBA00022786"/>
    </source>
</evidence>
<evidence type="ECO:0000256" key="3">
    <source>
        <dbReference type="ARBA" id="ARBA00022771"/>
    </source>
</evidence>
<dbReference type="Proteomes" id="UP000695007">
    <property type="component" value="Unplaced"/>
</dbReference>
<proteinExistence type="predicted"/>
<dbReference type="PANTHER" id="PTHR22770:SF47">
    <property type="entry name" value="E3 UBIQUITIN-PROTEIN LIGASE RNF216"/>
    <property type="match status" value="1"/>
</dbReference>
<dbReference type="GO" id="GO:0008270">
    <property type="term" value="F:zinc ion binding"/>
    <property type="evidence" value="ECO:0007669"/>
    <property type="project" value="UniProtKB-KW"/>
</dbReference>
<protein>
    <submittedName>
        <fullName evidence="7">E3 ubiquitin-protein ligase RNF216-like</fullName>
    </submittedName>
</protein>
<dbReference type="InterPro" id="IPR051628">
    <property type="entry name" value="LUBAC_E3_Ligases"/>
</dbReference>
<keyword evidence="5" id="KW-0862">Zinc</keyword>
<dbReference type="SUPFAM" id="SSF57850">
    <property type="entry name" value="RING/U-box"/>
    <property type="match status" value="1"/>
</dbReference>
<evidence type="ECO:0000313" key="6">
    <source>
        <dbReference type="Proteomes" id="UP000695007"/>
    </source>
</evidence>
<organism evidence="6 7">
    <name type="scientific">Ceratosolen solmsi marchali</name>
    <dbReference type="NCBI Taxonomy" id="326594"/>
    <lineage>
        <taxon>Eukaryota</taxon>
        <taxon>Metazoa</taxon>
        <taxon>Ecdysozoa</taxon>
        <taxon>Arthropoda</taxon>
        <taxon>Hexapoda</taxon>
        <taxon>Insecta</taxon>
        <taxon>Pterygota</taxon>
        <taxon>Neoptera</taxon>
        <taxon>Endopterygota</taxon>
        <taxon>Hymenoptera</taxon>
        <taxon>Apocrita</taxon>
        <taxon>Proctotrupomorpha</taxon>
        <taxon>Chalcidoidea</taxon>
        <taxon>Agaonidae</taxon>
        <taxon>Agaoninae</taxon>
        <taxon>Ceratosolen</taxon>
    </lineage>
</organism>
<accession>A0AAJ6VLG5</accession>
<dbReference type="GeneID" id="105359503"/>
<sequence length="176" mass="21063">MDTISCTNNHKFCKKCIIQGFYMHMRNGKMSLQCFANCPVEFSIETMKKILPVYILNMMEGQQQEREILRANIQNLVTCPLCNFWIEIDPEFRIIYCKNFECMQISCRLCRKENHLPLLCDQVAKEHALRVYNEERLSKDVIRICYNCKTRFIKDKGFVGYNYYYLHSIKNNPRDK</sequence>
<dbReference type="RefSeq" id="XP_011494418.1">
    <property type="nucleotide sequence ID" value="XM_011496116.1"/>
</dbReference>
<evidence type="ECO:0000313" key="7">
    <source>
        <dbReference type="RefSeq" id="XP_011494418.1"/>
    </source>
</evidence>
<keyword evidence="6" id="KW-1185">Reference proteome</keyword>
<dbReference type="PANTHER" id="PTHR22770">
    <property type="entry name" value="UBIQUITIN CONJUGATING ENZYME 7 INTERACTING PROTEIN-RELATED"/>
    <property type="match status" value="1"/>
</dbReference>